<evidence type="ECO:0000256" key="1">
    <source>
        <dbReference type="SAM" id="Phobius"/>
    </source>
</evidence>
<dbReference type="EMBL" id="WWNE01000003">
    <property type="protein sequence ID" value="NBG64757.1"/>
    <property type="molecule type" value="Genomic_DNA"/>
</dbReference>
<evidence type="ECO:0000313" key="2">
    <source>
        <dbReference type="EMBL" id="NBG64757.1"/>
    </source>
</evidence>
<name>A0A6N9NHT1_9FLAO</name>
<proteinExistence type="predicted"/>
<keyword evidence="3" id="KW-1185">Reference proteome</keyword>
<keyword evidence="1" id="KW-1133">Transmembrane helix</keyword>
<evidence type="ECO:0008006" key="4">
    <source>
        <dbReference type="Google" id="ProtNLM"/>
    </source>
</evidence>
<feature type="transmembrane region" description="Helical" evidence="1">
    <location>
        <begin position="7"/>
        <end position="26"/>
    </location>
</feature>
<gene>
    <name evidence="2" type="ORF">GQN54_01420</name>
</gene>
<keyword evidence="1" id="KW-0812">Transmembrane</keyword>
<dbReference type="Proteomes" id="UP000470771">
    <property type="component" value="Unassembled WGS sequence"/>
</dbReference>
<protein>
    <recommendedName>
        <fullName evidence="4">Type II secretion system protein GspC N-terminal domain-containing protein</fullName>
    </recommendedName>
</protein>
<evidence type="ECO:0000313" key="3">
    <source>
        <dbReference type="Proteomes" id="UP000470771"/>
    </source>
</evidence>
<organism evidence="2 3">
    <name type="scientific">Acidiluteibacter ferrifornacis</name>
    <dbReference type="NCBI Taxonomy" id="2692424"/>
    <lineage>
        <taxon>Bacteria</taxon>
        <taxon>Pseudomonadati</taxon>
        <taxon>Bacteroidota</taxon>
        <taxon>Flavobacteriia</taxon>
        <taxon>Flavobacteriales</taxon>
        <taxon>Cryomorphaceae</taxon>
        <taxon>Acidiluteibacter</taxon>
    </lineage>
</organism>
<accession>A0A6N9NHT1</accession>
<comment type="caution">
    <text evidence="2">The sequence shown here is derived from an EMBL/GenBank/DDBJ whole genome shotgun (WGS) entry which is preliminary data.</text>
</comment>
<dbReference type="AlphaFoldDB" id="A0A6N9NHT1"/>
<reference evidence="2 3" key="1">
    <citation type="submission" date="2019-12" db="EMBL/GenBank/DDBJ databases">
        <authorList>
            <person name="Zhao J."/>
        </authorList>
    </citation>
    <scope>NUCLEOTIDE SEQUENCE [LARGE SCALE GENOMIC DNA]</scope>
    <source>
        <strain evidence="2 3">S-15</strain>
    </source>
</reference>
<keyword evidence="1" id="KW-0472">Membrane</keyword>
<sequence length="160" mass="18210">MKDKRVLFILIIAVVVIWGLIGYKLVVGDFDEAIITASIPMDKNIAGELEIESYQLLNNYRDPFQAQRVNYSGKSNGVEKNSNRKILGQKKSESLAWPPITFGGLIKRKNSKEKVALLKVNASDHLMRMNEEVEGIKVLKIEKDSIQVIYKSEKKVIYKK</sequence>
<dbReference type="RefSeq" id="WP_160631221.1">
    <property type="nucleotide sequence ID" value="NZ_WWNE01000003.1"/>
</dbReference>